<accession>A0A9P8YDU2</accession>
<proteinExistence type="predicted"/>
<gene>
    <name evidence="1" type="ORF">B0I36DRAFT_68812</name>
</gene>
<dbReference type="RefSeq" id="XP_046016746.1">
    <property type="nucleotide sequence ID" value="XM_046163214.1"/>
</dbReference>
<dbReference type="EMBL" id="JAGTJQ010000002">
    <property type="protein sequence ID" value="KAH7037625.1"/>
    <property type="molecule type" value="Genomic_DNA"/>
</dbReference>
<dbReference type="AlphaFoldDB" id="A0A9P8YDU2"/>
<organism evidence="1 2">
    <name type="scientific">Microdochium trichocladiopsis</name>
    <dbReference type="NCBI Taxonomy" id="1682393"/>
    <lineage>
        <taxon>Eukaryota</taxon>
        <taxon>Fungi</taxon>
        <taxon>Dikarya</taxon>
        <taxon>Ascomycota</taxon>
        <taxon>Pezizomycotina</taxon>
        <taxon>Sordariomycetes</taxon>
        <taxon>Xylariomycetidae</taxon>
        <taxon>Xylariales</taxon>
        <taxon>Microdochiaceae</taxon>
        <taxon>Microdochium</taxon>
    </lineage>
</organism>
<protein>
    <submittedName>
        <fullName evidence="1">Uncharacterized protein</fullName>
    </submittedName>
</protein>
<evidence type="ECO:0000313" key="2">
    <source>
        <dbReference type="Proteomes" id="UP000756346"/>
    </source>
</evidence>
<dbReference type="GeneID" id="70192760"/>
<sequence length="157" mass="16941">MNVVGCPRNQTDCRLSAEPCLHTGRGLAVASGQTTSFIRSSSHRCSGWCTALGAEVFGLGSSSLLFINGNEVLAMDLSFTQDRRRIEALQGRRTIGLHRAGLYQHRRGRAQHCPYEAEQGLFSGGQCATWKGCINLSRADDGQVTSARLDGPHLHAG</sequence>
<dbReference type="Proteomes" id="UP000756346">
    <property type="component" value="Unassembled WGS sequence"/>
</dbReference>
<reference evidence="1" key="1">
    <citation type="journal article" date="2021" name="Nat. Commun.">
        <title>Genetic determinants of endophytism in the Arabidopsis root mycobiome.</title>
        <authorList>
            <person name="Mesny F."/>
            <person name="Miyauchi S."/>
            <person name="Thiergart T."/>
            <person name="Pickel B."/>
            <person name="Atanasova L."/>
            <person name="Karlsson M."/>
            <person name="Huettel B."/>
            <person name="Barry K.W."/>
            <person name="Haridas S."/>
            <person name="Chen C."/>
            <person name="Bauer D."/>
            <person name="Andreopoulos W."/>
            <person name="Pangilinan J."/>
            <person name="LaButti K."/>
            <person name="Riley R."/>
            <person name="Lipzen A."/>
            <person name="Clum A."/>
            <person name="Drula E."/>
            <person name="Henrissat B."/>
            <person name="Kohler A."/>
            <person name="Grigoriev I.V."/>
            <person name="Martin F.M."/>
            <person name="Hacquard S."/>
        </authorList>
    </citation>
    <scope>NUCLEOTIDE SEQUENCE</scope>
    <source>
        <strain evidence="1">MPI-CAGE-CH-0230</strain>
    </source>
</reference>
<name>A0A9P8YDU2_9PEZI</name>
<keyword evidence="2" id="KW-1185">Reference proteome</keyword>
<evidence type="ECO:0000313" key="1">
    <source>
        <dbReference type="EMBL" id="KAH7037625.1"/>
    </source>
</evidence>
<comment type="caution">
    <text evidence="1">The sequence shown here is derived from an EMBL/GenBank/DDBJ whole genome shotgun (WGS) entry which is preliminary data.</text>
</comment>